<dbReference type="PATRIC" id="fig|693978.17.peg.843"/>
<dbReference type="RefSeq" id="WP_013446851.1">
    <property type="nucleotide sequence ID" value="NC_014738.1"/>
</dbReference>
<proteinExistence type="predicted"/>
<dbReference type="NCBIfam" id="TIGR04183">
    <property type="entry name" value="Por_Secre_tail"/>
    <property type="match status" value="1"/>
</dbReference>
<feature type="signal peptide" evidence="2">
    <location>
        <begin position="1"/>
        <end position="19"/>
    </location>
</feature>
<protein>
    <recommendedName>
        <fullName evidence="5">T9SS C-terminal target domain-containing protein</fullName>
    </recommendedName>
</protein>
<dbReference type="HOGENOM" id="CLU_1123239_0_0_10"/>
<dbReference type="AlphaFoldDB" id="E4T9U0"/>
<name>E4T9U0_RIEAD</name>
<accession>E4T9U0</accession>
<organism evidence="3 4">
    <name type="scientific">Riemerella anatipestifer (strain ATCC 11845 / DSM 15868 / JCM 9532 / NCTC 11014)</name>
    <dbReference type="NCBI Taxonomy" id="693978"/>
    <lineage>
        <taxon>Bacteria</taxon>
        <taxon>Pseudomonadati</taxon>
        <taxon>Bacteroidota</taxon>
        <taxon>Flavobacteriia</taxon>
        <taxon>Flavobacteriales</taxon>
        <taxon>Weeksellaceae</taxon>
        <taxon>Riemerella</taxon>
    </lineage>
</organism>
<dbReference type="EMBL" id="CP003388">
    <property type="protein sequence ID" value="AFD55781.1"/>
    <property type="molecule type" value="Genomic_DNA"/>
</dbReference>
<evidence type="ECO:0000313" key="3">
    <source>
        <dbReference type="EMBL" id="AFD55781.1"/>
    </source>
</evidence>
<evidence type="ECO:0000313" key="4">
    <source>
        <dbReference type="Proteomes" id="UP000010093"/>
    </source>
</evidence>
<dbReference type="GeneID" id="93717702"/>
<gene>
    <name evidence="3" type="ORF">RA0C_0839</name>
</gene>
<dbReference type="Gene3D" id="2.60.120.200">
    <property type="match status" value="1"/>
</dbReference>
<dbReference type="PROSITE" id="PS51257">
    <property type="entry name" value="PROKAR_LIPOPROTEIN"/>
    <property type="match status" value="1"/>
</dbReference>
<dbReference type="InterPro" id="IPR026444">
    <property type="entry name" value="Secre_tail"/>
</dbReference>
<dbReference type="KEGG" id="rai:RA0C_0839"/>
<dbReference type="KEGG" id="ran:Riean_0606"/>
<evidence type="ECO:0000256" key="2">
    <source>
        <dbReference type="SAM" id="SignalP"/>
    </source>
</evidence>
<dbReference type="Proteomes" id="UP000010093">
    <property type="component" value="Chromosome"/>
</dbReference>
<reference evidence="3 4" key="1">
    <citation type="journal article" date="2012" name="J. Bacteriol.">
        <title>Complete genome sequence of Riemerella anatipestifer reference strain.</title>
        <authorList>
            <person name="Wang X."/>
            <person name="Zhu D."/>
            <person name="Wang M."/>
            <person name="Cheng A."/>
            <person name="Jia R."/>
            <person name="Zhou Y."/>
            <person name="Chen Z."/>
            <person name="Luo Q."/>
            <person name="Liu F."/>
            <person name="Wang Y."/>
            <person name="Chen X.Y."/>
        </authorList>
    </citation>
    <scope>NUCLEOTIDE SEQUENCE [LARGE SCALE GENOMIC DNA]</scope>
    <source>
        <strain evidence="4">DSM 15868</strain>
    </source>
</reference>
<evidence type="ECO:0008006" key="5">
    <source>
        <dbReference type="Google" id="ProtNLM"/>
    </source>
</evidence>
<feature type="chain" id="PRO_5003187754" description="T9SS C-terminal target domain-containing protein" evidence="2">
    <location>
        <begin position="20"/>
        <end position="242"/>
    </location>
</feature>
<evidence type="ECO:0000256" key="1">
    <source>
        <dbReference type="ARBA" id="ARBA00022729"/>
    </source>
</evidence>
<sequence>MKKLLSLITSIIVSACINAQVFQENFNDINGTGGNDGVFSGNVASAPLNSYGDWTLNRTYEANACIKIGTGSGLGSVTTPTIALTGNGKLSFKAAAWDTKTEQTSLKISATGGTLSVSEVTLDKGAFKIYTVDITNATGDLKITFEGFQAARSRFFLDDIVVTETTMSVSNINAKKINLVKNTVVDTQLLFGADADIKNGQLVKSAKVNNGGALNLSSLPKGVYIVSGEVNGEKVSQKIIKK</sequence>
<keyword evidence="1 2" id="KW-0732">Signal</keyword>